<gene>
    <name evidence="2" type="ORF">FA15DRAFT_709233</name>
</gene>
<feature type="compositionally biased region" description="Basic and acidic residues" evidence="1">
    <location>
        <begin position="67"/>
        <end position="83"/>
    </location>
</feature>
<evidence type="ECO:0000313" key="2">
    <source>
        <dbReference type="EMBL" id="TFK19175.1"/>
    </source>
</evidence>
<dbReference type="EMBL" id="ML210356">
    <property type="protein sequence ID" value="TFK19175.1"/>
    <property type="molecule type" value="Genomic_DNA"/>
</dbReference>
<dbReference type="Proteomes" id="UP000307440">
    <property type="component" value="Unassembled WGS sequence"/>
</dbReference>
<protein>
    <submittedName>
        <fullName evidence="2">Uncharacterized protein</fullName>
    </submittedName>
</protein>
<feature type="compositionally biased region" description="Pro residues" evidence="1">
    <location>
        <begin position="86"/>
        <end position="96"/>
    </location>
</feature>
<accession>A0A5C3KH59</accession>
<keyword evidence="3" id="KW-1185">Reference proteome</keyword>
<name>A0A5C3KH59_COPMA</name>
<organism evidence="2 3">
    <name type="scientific">Coprinopsis marcescibilis</name>
    <name type="common">Agaric fungus</name>
    <name type="synonym">Psathyrella marcescibilis</name>
    <dbReference type="NCBI Taxonomy" id="230819"/>
    <lineage>
        <taxon>Eukaryota</taxon>
        <taxon>Fungi</taxon>
        <taxon>Dikarya</taxon>
        <taxon>Basidiomycota</taxon>
        <taxon>Agaricomycotina</taxon>
        <taxon>Agaricomycetes</taxon>
        <taxon>Agaricomycetidae</taxon>
        <taxon>Agaricales</taxon>
        <taxon>Agaricineae</taxon>
        <taxon>Psathyrellaceae</taxon>
        <taxon>Coprinopsis</taxon>
    </lineage>
</organism>
<reference evidence="2 3" key="1">
    <citation type="journal article" date="2019" name="Nat. Ecol. Evol.">
        <title>Megaphylogeny resolves global patterns of mushroom evolution.</title>
        <authorList>
            <person name="Varga T."/>
            <person name="Krizsan K."/>
            <person name="Foldi C."/>
            <person name="Dima B."/>
            <person name="Sanchez-Garcia M."/>
            <person name="Sanchez-Ramirez S."/>
            <person name="Szollosi G.J."/>
            <person name="Szarkandi J.G."/>
            <person name="Papp V."/>
            <person name="Albert L."/>
            <person name="Andreopoulos W."/>
            <person name="Angelini C."/>
            <person name="Antonin V."/>
            <person name="Barry K.W."/>
            <person name="Bougher N.L."/>
            <person name="Buchanan P."/>
            <person name="Buyck B."/>
            <person name="Bense V."/>
            <person name="Catcheside P."/>
            <person name="Chovatia M."/>
            <person name="Cooper J."/>
            <person name="Damon W."/>
            <person name="Desjardin D."/>
            <person name="Finy P."/>
            <person name="Geml J."/>
            <person name="Haridas S."/>
            <person name="Hughes K."/>
            <person name="Justo A."/>
            <person name="Karasinski D."/>
            <person name="Kautmanova I."/>
            <person name="Kiss B."/>
            <person name="Kocsube S."/>
            <person name="Kotiranta H."/>
            <person name="LaButti K.M."/>
            <person name="Lechner B.E."/>
            <person name="Liimatainen K."/>
            <person name="Lipzen A."/>
            <person name="Lukacs Z."/>
            <person name="Mihaltcheva S."/>
            <person name="Morgado L.N."/>
            <person name="Niskanen T."/>
            <person name="Noordeloos M.E."/>
            <person name="Ohm R.A."/>
            <person name="Ortiz-Santana B."/>
            <person name="Ovrebo C."/>
            <person name="Racz N."/>
            <person name="Riley R."/>
            <person name="Savchenko A."/>
            <person name="Shiryaev A."/>
            <person name="Soop K."/>
            <person name="Spirin V."/>
            <person name="Szebenyi C."/>
            <person name="Tomsovsky M."/>
            <person name="Tulloss R.E."/>
            <person name="Uehling J."/>
            <person name="Grigoriev I.V."/>
            <person name="Vagvolgyi C."/>
            <person name="Papp T."/>
            <person name="Martin F.M."/>
            <person name="Miettinen O."/>
            <person name="Hibbett D.S."/>
            <person name="Nagy L.G."/>
        </authorList>
    </citation>
    <scope>NUCLEOTIDE SEQUENCE [LARGE SCALE GENOMIC DNA]</scope>
    <source>
        <strain evidence="2 3">CBS 121175</strain>
    </source>
</reference>
<feature type="compositionally biased region" description="Low complexity" evidence="1">
    <location>
        <begin position="318"/>
        <end position="365"/>
    </location>
</feature>
<dbReference type="Pfam" id="PF14223">
    <property type="entry name" value="Retrotran_gag_2"/>
    <property type="match status" value="1"/>
</dbReference>
<evidence type="ECO:0000313" key="3">
    <source>
        <dbReference type="Proteomes" id="UP000307440"/>
    </source>
</evidence>
<dbReference type="AlphaFoldDB" id="A0A5C3KH59"/>
<evidence type="ECO:0000256" key="1">
    <source>
        <dbReference type="SAM" id="MobiDB-lite"/>
    </source>
</evidence>
<dbReference type="OrthoDB" id="3066004at2759"/>
<sequence length="476" mass="52576">MTLSELRTIRRTLNVAHIEYPNKRNEKLIINYLSNKPSASAPTIPSKPSGSDPKKPKYPDADPSGSKSDKKEPASPKKPKSDPDPPEPPPPPPTLPPANINLDSDNDMASKASKALQHIEKLKPDGSNWAIWFSRIERAAASISYQKFLTTAPGTDADDIAKDADLINAITTIISDSIYLRYIKKTITHELITTLKKDFNISNAIVEAKSIADLFTTKCDNESKVSHHLDCLTNLQEAIARTAEDISDRQFIDAIISTIPKRLSELASNLKRSYELHNQLNNLSGSAKKELTVSELISYIWSESAGKTKSMESANYTSNHRNNNNRSSSNRGQADSTSTNNSSSSSSSSSSNTNNNNNNNNNNNSKPTTGKKLDLANYVEDPTCFETIWCSLPVNNDLIEDALWELHQSSSTINIDDLVNQPIAEIPVHLDKLAFHANANHSSDEKTEIFDSGCTRHMTPHQDLLTNYRPLANQII</sequence>
<feature type="region of interest" description="Disordered" evidence="1">
    <location>
        <begin position="310"/>
        <end position="371"/>
    </location>
</feature>
<feature type="region of interest" description="Disordered" evidence="1">
    <location>
        <begin position="36"/>
        <end position="114"/>
    </location>
</feature>
<proteinExistence type="predicted"/>